<sequence>MQRVQRASPWWWIPTLYFGQGLPYVVVMTLSVVMYKNTGFSNTDIALYTGWLYLPWVIKPLWSPVVELLRTKRFWIVGMQLFIGAALALVALTTHLPGFFQMSLAILWLLAFSSATHDIAADGYYMLALPQHQQAAFAGVRSTFYKLAMIAGQGSLVYLAGKLTESTGDPRLAWSVVFAVLAALFLLLFVYHLLMLPAPAADQPGERRGSLLADFLATFRSFFAKPDILVVLGFLLTFRLGEAQLLKLAVPFLLDPADKGGLALSTAQVGLVYGSLGMLFLVLGGLLGGLVISRFGLKRCLWPMVFAVHLPDLIFVYLASALPENIYLVAACLAVEQFGYGFGFAAYVLYMIMVADGPHKTAHYAICTGFMALGMMLPGMVSGWIQQQLGYQHFFIWVCFATLPAFGMAALVRIAPEFGKK</sequence>
<dbReference type="PANTHER" id="PTHR12778:SF10">
    <property type="entry name" value="MAJOR FACILITATOR SUPERFAMILY DOMAIN-CONTAINING PROTEIN 3"/>
    <property type="match status" value="1"/>
</dbReference>
<evidence type="ECO:0000256" key="5">
    <source>
        <dbReference type="ARBA" id="ARBA00023136"/>
    </source>
</evidence>
<accession>A0A1I4Q558</accession>
<evidence type="ECO:0000313" key="8">
    <source>
        <dbReference type="Proteomes" id="UP000199470"/>
    </source>
</evidence>
<feature type="transmembrane region" description="Helical" evidence="6">
    <location>
        <begin position="391"/>
        <end position="412"/>
    </location>
</feature>
<evidence type="ECO:0000256" key="6">
    <source>
        <dbReference type="SAM" id="Phobius"/>
    </source>
</evidence>
<feature type="transmembrane region" description="Helical" evidence="6">
    <location>
        <begin position="99"/>
        <end position="121"/>
    </location>
</feature>
<dbReference type="SUPFAM" id="SSF103473">
    <property type="entry name" value="MFS general substrate transporter"/>
    <property type="match status" value="1"/>
</dbReference>
<proteinExistence type="predicted"/>
<dbReference type="Proteomes" id="UP000199470">
    <property type="component" value="Unassembled WGS sequence"/>
</dbReference>
<feature type="transmembrane region" description="Helical" evidence="6">
    <location>
        <begin position="300"/>
        <end position="320"/>
    </location>
</feature>
<evidence type="ECO:0000256" key="3">
    <source>
        <dbReference type="ARBA" id="ARBA00022692"/>
    </source>
</evidence>
<feature type="transmembrane region" description="Helical" evidence="6">
    <location>
        <begin position="45"/>
        <end position="62"/>
    </location>
</feature>
<feature type="transmembrane region" description="Helical" evidence="6">
    <location>
        <begin position="142"/>
        <end position="160"/>
    </location>
</feature>
<keyword evidence="2" id="KW-0813">Transport</keyword>
<evidence type="ECO:0000256" key="1">
    <source>
        <dbReference type="ARBA" id="ARBA00004141"/>
    </source>
</evidence>
<dbReference type="InterPro" id="IPR011701">
    <property type="entry name" value="MFS"/>
</dbReference>
<feature type="transmembrane region" description="Helical" evidence="6">
    <location>
        <begin position="74"/>
        <end position="93"/>
    </location>
</feature>
<dbReference type="InterPro" id="IPR036259">
    <property type="entry name" value="MFS_trans_sf"/>
</dbReference>
<feature type="transmembrane region" description="Helical" evidence="6">
    <location>
        <begin position="12"/>
        <end position="33"/>
    </location>
</feature>
<dbReference type="RefSeq" id="WP_093389239.1">
    <property type="nucleotide sequence ID" value="NZ_FOTW01000018.1"/>
</dbReference>
<evidence type="ECO:0000313" key="7">
    <source>
        <dbReference type="EMBL" id="SFM35147.1"/>
    </source>
</evidence>
<dbReference type="GO" id="GO:0022857">
    <property type="term" value="F:transmembrane transporter activity"/>
    <property type="evidence" value="ECO:0007669"/>
    <property type="project" value="InterPro"/>
</dbReference>
<gene>
    <name evidence="7" type="ORF">SAMN02982985_03755</name>
</gene>
<keyword evidence="5 6" id="KW-0472">Membrane</keyword>
<evidence type="ECO:0000256" key="4">
    <source>
        <dbReference type="ARBA" id="ARBA00022989"/>
    </source>
</evidence>
<feature type="transmembrane region" description="Helical" evidence="6">
    <location>
        <begin position="172"/>
        <end position="194"/>
    </location>
</feature>
<reference evidence="7 8" key="1">
    <citation type="submission" date="2016-10" db="EMBL/GenBank/DDBJ databases">
        <authorList>
            <person name="de Groot N.N."/>
        </authorList>
    </citation>
    <scope>NUCLEOTIDE SEQUENCE [LARGE SCALE GENOMIC DNA]</scope>
    <source>
        <strain evidence="7 8">ATCC 43154</strain>
    </source>
</reference>
<dbReference type="Gene3D" id="1.20.1250.20">
    <property type="entry name" value="MFS general substrate transporter like domains"/>
    <property type="match status" value="2"/>
</dbReference>
<protein>
    <submittedName>
        <fullName evidence="7">MFS transporter, PAT family, beta-lactamase induction signal transducer AmpG</fullName>
    </submittedName>
</protein>
<dbReference type="AlphaFoldDB" id="A0A1I4Q558"/>
<dbReference type="GO" id="GO:0016020">
    <property type="term" value="C:membrane"/>
    <property type="evidence" value="ECO:0007669"/>
    <property type="project" value="UniProtKB-SubCell"/>
</dbReference>
<feature type="transmembrane region" description="Helical" evidence="6">
    <location>
        <begin position="362"/>
        <end position="385"/>
    </location>
</feature>
<dbReference type="InterPro" id="IPR004752">
    <property type="entry name" value="AmpG_permease/AT-1"/>
</dbReference>
<evidence type="ECO:0000256" key="2">
    <source>
        <dbReference type="ARBA" id="ARBA00022448"/>
    </source>
</evidence>
<organism evidence="7 8">
    <name type="scientific">Rugamonas rubra</name>
    <dbReference type="NCBI Taxonomy" id="758825"/>
    <lineage>
        <taxon>Bacteria</taxon>
        <taxon>Pseudomonadati</taxon>
        <taxon>Pseudomonadota</taxon>
        <taxon>Betaproteobacteria</taxon>
        <taxon>Burkholderiales</taxon>
        <taxon>Oxalobacteraceae</taxon>
        <taxon>Telluria group</taxon>
        <taxon>Rugamonas</taxon>
    </lineage>
</organism>
<keyword evidence="4 6" id="KW-1133">Transmembrane helix</keyword>
<keyword evidence="3 6" id="KW-0812">Transmembrane</keyword>
<dbReference type="OrthoDB" id="9787815at2"/>
<dbReference type="Pfam" id="PF07690">
    <property type="entry name" value="MFS_1"/>
    <property type="match status" value="1"/>
</dbReference>
<dbReference type="PANTHER" id="PTHR12778">
    <property type="entry name" value="SOLUTE CARRIER FAMILY 33 ACETYL-COA TRANSPORTER -RELATED"/>
    <property type="match status" value="1"/>
</dbReference>
<dbReference type="EMBL" id="FOTW01000018">
    <property type="protein sequence ID" value="SFM35147.1"/>
    <property type="molecule type" value="Genomic_DNA"/>
</dbReference>
<keyword evidence="8" id="KW-1185">Reference proteome</keyword>
<dbReference type="STRING" id="758825.SAMN02982985_03755"/>
<feature type="transmembrane region" description="Helical" evidence="6">
    <location>
        <begin position="270"/>
        <end position="293"/>
    </location>
</feature>
<comment type="subcellular location">
    <subcellularLocation>
        <location evidence="1">Membrane</location>
        <topology evidence="1">Multi-pass membrane protein</topology>
    </subcellularLocation>
</comment>
<feature type="transmembrane region" description="Helical" evidence="6">
    <location>
        <begin position="326"/>
        <end position="350"/>
    </location>
</feature>
<name>A0A1I4Q558_9BURK</name>